<comment type="caution">
    <text evidence="2">The sequence shown here is derived from an EMBL/GenBank/DDBJ whole genome shotgun (WGS) entry which is preliminary data.</text>
</comment>
<keyword evidence="1" id="KW-0812">Transmembrane</keyword>
<dbReference type="Proteomes" id="UP000774000">
    <property type="component" value="Unassembled WGS sequence"/>
</dbReference>
<name>A0A938XNY7_9FIRM</name>
<dbReference type="AlphaFoldDB" id="A0A938XNY7"/>
<dbReference type="InterPro" id="IPR010897">
    <property type="entry name" value="Spore_II_P"/>
</dbReference>
<protein>
    <submittedName>
        <fullName evidence="2">Stage II sporulation protein P</fullName>
    </submittedName>
</protein>
<feature type="transmembrane region" description="Helical" evidence="1">
    <location>
        <begin position="306"/>
        <end position="326"/>
    </location>
</feature>
<evidence type="ECO:0000313" key="3">
    <source>
        <dbReference type="Proteomes" id="UP000774000"/>
    </source>
</evidence>
<dbReference type="EMBL" id="JAFBDQ010000003">
    <property type="protein sequence ID" value="MBM7556017.1"/>
    <property type="molecule type" value="Genomic_DNA"/>
</dbReference>
<keyword evidence="1" id="KW-0472">Membrane</keyword>
<sequence length="360" mass="39796">MKSKKIIIVVIFIILFNLILITKLQAEEVNHFTVVDKQGQTIFETAMEVSKGDYYINEENKKYKVIKVNGKKGIAKFIAKVDLLEDDKLLTSSQGLLAQGAKKLVAIYNTHSDESYKPTSGSHSEPGGGDVYKIAASFANALENKGVNVIQDKSKHDPHDGGAYERSRRTAVKLIKKRPDALFDIHRDGVANPQEYVTEINGKRIAKIRLVIGRQNPQLNVNSKFAKQVKAVTDQKYPGLIKGIFYAKGKYNQDLSPRSLLIEAGTHVISQDMAVSSINLLADTINDLLYGKNSEKAKSEQNSSSISSIFIILLVVSVVGGFLYIANKRGVIDKGFSDSMGIEEKKETIEDLTNIDDSDD</sequence>
<evidence type="ECO:0000313" key="2">
    <source>
        <dbReference type="EMBL" id="MBM7556017.1"/>
    </source>
</evidence>
<proteinExistence type="predicted"/>
<dbReference type="RefSeq" id="WP_204700721.1">
    <property type="nucleotide sequence ID" value="NZ_JAFBDQ010000003.1"/>
</dbReference>
<accession>A0A938XNY7</accession>
<evidence type="ECO:0000256" key="1">
    <source>
        <dbReference type="SAM" id="Phobius"/>
    </source>
</evidence>
<gene>
    <name evidence="2" type="ORF">JOC47_000851</name>
</gene>
<reference evidence="2" key="1">
    <citation type="submission" date="2021-01" db="EMBL/GenBank/DDBJ databases">
        <title>Genomic Encyclopedia of Type Strains, Phase IV (KMG-IV): sequencing the most valuable type-strain genomes for metagenomic binning, comparative biology and taxonomic classification.</title>
        <authorList>
            <person name="Goeker M."/>
        </authorList>
    </citation>
    <scope>NUCLEOTIDE SEQUENCE</scope>
    <source>
        <strain evidence="2">DSM 23230</strain>
    </source>
</reference>
<keyword evidence="1" id="KW-1133">Transmembrane helix</keyword>
<organism evidence="2 3">
    <name type="scientific">Halanaerobacter jeridensis</name>
    <dbReference type="NCBI Taxonomy" id="706427"/>
    <lineage>
        <taxon>Bacteria</taxon>
        <taxon>Bacillati</taxon>
        <taxon>Bacillota</taxon>
        <taxon>Clostridia</taxon>
        <taxon>Halanaerobiales</taxon>
        <taxon>Halobacteroidaceae</taxon>
        <taxon>Halanaerobacter</taxon>
    </lineage>
</organism>
<dbReference type="Pfam" id="PF07454">
    <property type="entry name" value="SpoIIP"/>
    <property type="match status" value="1"/>
</dbReference>
<dbReference type="NCBIfam" id="TIGR02867">
    <property type="entry name" value="spore_II_P"/>
    <property type="match status" value="1"/>
</dbReference>
<keyword evidence="3" id="KW-1185">Reference proteome</keyword>